<dbReference type="PANTHER" id="PTHR30136:SF35">
    <property type="entry name" value="HTH-TYPE TRANSCRIPTIONAL REGULATOR RV1719"/>
    <property type="match status" value="1"/>
</dbReference>
<dbReference type="PANTHER" id="PTHR30136">
    <property type="entry name" value="HELIX-TURN-HELIX TRANSCRIPTIONAL REGULATOR, ICLR FAMILY"/>
    <property type="match status" value="1"/>
</dbReference>
<organism evidence="5 6">
    <name type="scientific">Paramixta manurensis</name>
    <dbReference type="NCBI Taxonomy" id="2740817"/>
    <lineage>
        <taxon>Bacteria</taxon>
        <taxon>Pseudomonadati</taxon>
        <taxon>Pseudomonadota</taxon>
        <taxon>Gammaproteobacteria</taxon>
        <taxon>Enterobacterales</taxon>
        <taxon>Erwiniaceae</taxon>
        <taxon>Paramixta</taxon>
    </lineage>
</organism>
<dbReference type="InterPro" id="IPR005471">
    <property type="entry name" value="Tscrpt_reg_IclR_N"/>
</dbReference>
<dbReference type="InterPro" id="IPR036390">
    <property type="entry name" value="WH_DNA-bd_sf"/>
</dbReference>
<dbReference type="Pfam" id="PF01614">
    <property type="entry name" value="IclR_C"/>
    <property type="match status" value="1"/>
</dbReference>
<dbReference type="InterPro" id="IPR036388">
    <property type="entry name" value="WH-like_DNA-bd_sf"/>
</dbReference>
<dbReference type="RefSeq" id="WP_173633896.1">
    <property type="nucleotide sequence ID" value="NZ_CP054212.1"/>
</dbReference>
<dbReference type="SUPFAM" id="SSF55781">
    <property type="entry name" value="GAF domain-like"/>
    <property type="match status" value="1"/>
</dbReference>
<sequence>MNKTIERTVRILEFIAKSREPVTMAEVRNALDLPKSSASDIFNSLLDLAILRLDDSGYATLTAGARFYDISAGFIAKNDLISVSNEVCVGLAKETGKLVCLTLFNDNEMVLLEKISGSDIVQPQLNGLPKFSLSQSASGKAILAASSRRQIGQLLPAPLDRELYPELMQVATDGYAISHELPDLSTIAAPVLQSSGEPLAAICIIDFDFRLDSAEQKRLGDKIAAAALTASRQIGFKGLRLCQDPQLFRQH</sequence>
<evidence type="ECO:0000313" key="6">
    <source>
        <dbReference type="Proteomes" id="UP000505325"/>
    </source>
</evidence>
<name>A0A6M8U8E3_9GAMM</name>
<dbReference type="AlphaFoldDB" id="A0A6M8U8E3"/>
<evidence type="ECO:0000256" key="3">
    <source>
        <dbReference type="ARBA" id="ARBA00023163"/>
    </source>
</evidence>
<evidence type="ECO:0000313" key="5">
    <source>
        <dbReference type="EMBL" id="QKJ86915.1"/>
    </source>
</evidence>
<dbReference type="InterPro" id="IPR050707">
    <property type="entry name" value="HTH_MetabolicPath_Reg"/>
</dbReference>
<proteinExistence type="predicted"/>
<keyword evidence="3" id="KW-0804">Transcription</keyword>
<dbReference type="InterPro" id="IPR029016">
    <property type="entry name" value="GAF-like_dom_sf"/>
</dbReference>
<dbReference type="EMBL" id="CP054212">
    <property type="protein sequence ID" value="QKJ86915.1"/>
    <property type="molecule type" value="Genomic_DNA"/>
</dbReference>
<dbReference type="SUPFAM" id="SSF46785">
    <property type="entry name" value="Winged helix' DNA-binding domain"/>
    <property type="match status" value="1"/>
</dbReference>
<dbReference type="GO" id="GO:0045892">
    <property type="term" value="P:negative regulation of DNA-templated transcription"/>
    <property type="evidence" value="ECO:0007669"/>
    <property type="project" value="TreeGrafter"/>
</dbReference>
<evidence type="ECO:0000256" key="1">
    <source>
        <dbReference type="ARBA" id="ARBA00023015"/>
    </source>
</evidence>
<dbReference type="KEGG" id="pmak:PMPD1_1966"/>
<gene>
    <name evidence="5" type="ORF">PMPD1_1966</name>
</gene>
<dbReference type="Gene3D" id="1.10.10.10">
    <property type="entry name" value="Winged helix-like DNA-binding domain superfamily/Winged helix DNA-binding domain"/>
    <property type="match status" value="1"/>
</dbReference>
<dbReference type="Gene3D" id="3.30.450.40">
    <property type="match status" value="1"/>
</dbReference>
<dbReference type="Proteomes" id="UP000505325">
    <property type="component" value="Chromosome"/>
</dbReference>
<feature type="domain" description="IclR-ED" evidence="4">
    <location>
        <begin position="66"/>
        <end position="236"/>
    </location>
</feature>
<dbReference type="GO" id="GO:0003677">
    <property type="term" value="F:DNA binding"/>
    <property type="evidence" value="ECO:0007669"/>
    <property type="project" value="UniProtKB-KW"/>
</dbReference>
<dbReference type="InterPro" id="IPR014757">
    <property type="entry name" value="Tscrpt_reg_IclR_C"/>
</dbReference>
<dbReference type="GO" id="GO:0003700">
    <property type="term" value="F:DNA-binding transcription factor activity"/>
    <property type="evidence" value="ECO:0007669"/>
    <property type="project" value="TreeGrafter"/>
</dbReference>
<evidence type="ECO:0000259" key="4">
    <source>
        <dbReference type="PROSITE" id="PS51078"/>
    </source>
</evidence>
<dbReference type="Pfam" id="PF09339">
    <property type="entry name" value="HTH_IclR"/>
    <property type="match status" value="1"/>
</dbReference>
<dbReference type="SMART" id="SM00346">
    <property type="entry name" value="HTH_ICLR"/>
    <property type="match status" value="1"/>
</dbReference>
<accession>A0A6M8U8E3</accession>
<keyword evidence="2" id="KW-0238">DNA-binding</keyword>
<evidence type="ECO:0000256" key="2">
    <source>
        <dbReference type="ARBA" id="ARBA00023125"/>
    </source>
</evidence>
<reference evidence="5 6" key="1">
    <citation type="submission" date="2020-06" db="EMBL/GenBank/DDBJ databases">
        <title>Genome sequence of Paramixta manurensis strain PD-1.</title>
        <authorList>
            <person name="Lee C.W."/>
            <person name="Kim J."/>
        </authorList>
    </citation>
    <scope>NUCLEOTIDE SEQUENCE [LARGE SCALE GENOMIC DNA]</scope>
    <source>
        <strain evidence="5 6">PD-1</strain>
    </source>
</reference>
<dbReference type="PROSITE" id="PS51078">
    <property type="entry name" value="ICLR_ED"/>
    <property type="match status" value="1"/>
</dbReference>
<keyword evidence="6" id="KW-1185">Reference proteome</keyword>
<keyword evidence="1" id="KW-0805">Transcription regulation</keyword>
<protein>
    <submittedName>
        <fullName evidence="5">Helix-turn-helix domain-containing protein</fullName>
    </submittedName>
</protein>